<organism evidence="2 3">
    <name type="scientific">Aspergillus taichungensis</name>
    <dbReference type="NCBI Taxonomy" id="482145"/>
    <lineage>
        <taxon>Eukaryota</taxon>
        <taxon>Fungi</taxon>
        <taxon>Dikarya</taxon>
        <taxon>Ascomycota</taxon>
        <taxon>Pezizomycotina</taxon>
        <taxon>Eurotiomycetes</taxon>
        <taxon>Eurotiomycetidae</taxon>
        <taxon>Eurotiales</taxon>
        <taxon>Aspergillaceae</taxon>
        <taxon>Aspergillus</taxon>
        <taxon>Aspergillus subgen. Circumdati</taxon>
    </lineage>
</organism>
<keyword evidence="1" id="KW-0472">Membrane</keyword>
<dbReference type="EMBL" id="KZ559554">
    <property type="protein sequence ID" value="PLN79845.1"/>
    <property type="molecule type" value="Genomic_DNA"/>
</dbReference>
<gene>
    <name evidence="2" type="ORF">BDW42DRAFT_119199</name>
</gene>
<feature type="transmembrane region" description="Helical" evidence="1">
    <location>
        <begin position="89"/>
        <end position="105"/>
    </location>
</feature>
<evidence type="ECO:0000256" key="1">
    <source>
        <dbReference type="SAM" id="Phobius"/>
    </source>
</evidence>
<name>A0A2J5HRB9_9EURO</name>
<keyword evidence="1" id="KW-0812">Transmembrane</keyword>
<evidence type="ECO:0000313" key="2">
    <source>
        <dbReference type="EMBL" id="PLN79845.1"/>
    </source>
</evidence>
<dbReference type="Proteomes" id="UP000235023">
    <property type="component" value="Unassembled WGS sequence"/>
</dbReference>
<feature type="transmembrane region" description="Helical" evidence="1">
    <location>
        <begin position="48"/>
        <end position="69"/>
    </location>
</feature>
<keyword evidence="3" id="KW-1185">Reference proteome</keyword>
<feature type="transmembrane region" description="Helical" evidence="1">
    <location>
        <begin position="6"/>
        <end position="27"/>
    </location>
</feature>
<dbReference type="AlphaFoldDB" id="A0A2J5HRB9"/>
<proteinExistence type="predicted"/>
<accession>A0A2J5HRB9</accession>
<evidence type="ECO:0000313" key="3">
    <source>
        <dbReference type="Proteomes" id="UP000235023"/>
    </source>
</evidence>
<reference evidence="3" key="1">
    <citation type="submission" date="2017-12" db="EMBL/GenBank/DDBJ databases">
        <authorList>
            <consortium name="DOE Joint Genome Institute"/>
            <person name="Mondo S.J."/>
            <person name="Kjaerbolling I."/>
            <person name="Vesth T.C."/>
            <person name="Frisvad J.C."/>
            <person name="Nybo J.L."/>
            <person name="Theobald S."/>
            <person name="Kuo A."/>
            <person name="Bowyer P."/>
            <person name="Matsuda Y."/>
            <person name="Lyhne E.K."/>
            <person name="Kogle M.E."/>
            <person name="Clum A."/>
            <person name="Lipzen A."/>
            <person name="Salamov A."/>
            <person name="Ngan C.Y."/>
            <person name="Daum C."/>
            <person name="Chiniquy J."/>
            <person name="Barry K."/>
            <person name="LaButti K."/>
            <person name="Haridas S."/>
            <person name="Simmons B.A."/>
            <person name="Magnuson J.K."/>
            <person name="Mortensen U.H."/>
            <person name="Larsen T.O."/>
            <person name="Grigoriev I.V."/>
            <person name="Baker S.E."/>
            <person name="Andersen M.R."/>
            <person name="Nordberg H.P."/>
            <person name="Cantor M.N."/>
            <person name="Hua S.X."/>
        </authorList>
    </citation>
    <scope>NUCLEOTIDE SEQUENCE [LARGE SCALE GENOMIC DNA]</scope>
    <source>
        <strain evidence="3">IBT 19404</strain>
    </source>
</reference>
<protein>
    <submittedName>
        <fullName evidence="2">Uncharacterized protein</fullName>
    </submittedName>
</protein>
<keyword evidence="1" id="KW-1133">Transmembrane helix</keyword>
<sequence length="120" mass="13584">MTYFIDLFTLVLMGYPCCVVFLGWLGIGSTTARLDRRQMADGKWQTDCPICPACPILVLALIIVFLAPGVHRRQKDSSYHIISYSHSDYIIHIISILYHIIIIIHDQSTKYGVTPNKSIS</sequence>